<evidence type="ECO:0000313" key="2">
    <source>
        <dbReference type="Proteomes" id="UP000199492"/>
    </source>
</evidence>
<accession>A0A1G8LMX1</accession>
<name>A0A1G8LMX1_9FLAO</name>
<dbReference type="RefSeq" id="WP_175455653.1">
    <property type="nucleotide sequence ID" value="NZ_FNCZ01000013.1"/>
</dbReference>
<gene>
    <name evidence="1" type="ORF">SAMN04489796_11326</name>
</gene>
<dbReference type="STRING" id="262004.SAMN04489796_11326"/>
<evidence type="ECO:0000313" key="1">
    <source>
        <dbReference type="EMBL" id="SDI56993.1"/>
    </source>
</evidence>
<reference evidence="2" key="1">
    <citation type="submission" date="2016-10" db="EMBL/GenBank/DDBJ databases">
        <authorList>
            <person name="Varghese N."/>
            <person name="Submissions S."/>
        </authorList>
    </citation>
    <scope>NUCLEOTIDE SEQUENCE [LARGE SCALE GENOMIC DNA]</scope>
    <source>
        <strain evidence="2">DSM 15363</strain>
    </source>
</reference>
<dbReference type="Proteomes" id="UP000199492">
    <property type="component" value="Unassembled WGS sequence"/>
</dbReference>
<proteinExistence type="predicted"/>
<protein>
    <submittedName>
        <fullName evidence="1">Uncharacterized protein</fullName>
    </submittedName>
</protein>
<sequence>MLGLFLGGFDLMRVKRTGMIFNNSNRLLLKYKWILDNDEPEGIEVFKSEFNPFL</sequence>
<organism evidence="1 2">
    <name type="scientific">Winogradskyella thalassocola</name>
    <dbReference type="NCBI Taxonomy" id="262004"/>
    <lineage>
        <taxon>Bacteria</taxon>
        <taxon>Pseudomonadati</taxon>
        <taxon>Bacteroidota</taxon>
        <taxon>Flavobacteriia</taxon>
        <taxon>Flavobacteriales</taxon>
        <taxon>Flavobacteriaceae</taxon>
        <taxon>Winogradskyella</taxon>
    </lineage>
</organism>
<keyword evidence="2" id="KW-1185">Reference proteome</keyword>
<dbReference type="EMBL" id="FNCZ01000013">
    <property type="protein sequence ID" value="SDI56993.1"/>
    <property type="molecule type" value="Genomic_DNA"/>
</dbReference>
<dbReference type="AlphaFoldDB" id="A0A1G8LMX1"/>